<evidence type="ECO:0000313" key="3">
    <source>
        <dbReference type="Proteomes" id="UP000243629"/>
    </source>
</evidence>
<feature type="transmembrane region" description="Helical" evidence="1">
    <location>
        <begin position="183"/>
        <end position="201"/>
    </location>
</feature>
<name>A0A1I4T885_9GAMM</name>
<organism evidence="2 3">
    <name type="scientific">Halopseudomonas yangmingensis</name>
    <dbReference type="NCBI Taxonomy" id="1720063"/>
    <lineage>
        <taxon>Bacteria</taxon>
        <taxon>Pseudomonadati</taxon>
        <taxon>Pseudomonadota</taxon>
        <taxon>Gammaproteobacteria</taxon>
        <taxon>Pseudomonadales</taxon>
        <taxon>Pseudomonadaceae</taxon>
        <taxon>Halopseudomonas</taxon>
    </lineage>
</organism>
<dbReference type="RefSeq" id="WP_093477314.1">
    <property type="nucleotide sequence ID" value="NZ_FOUI01000013.1"/>
</dbReference>
<dbReference type="Proteomes" id="UP000243629">
    <property type="component" value="Unassembled WGS sequence"/>
</dbReference>
<dbReference type="AlphaFoldDB" id="A0A1I4T885"/>
<dbReference type="EMBL" id="FOUI01000013">
    <property type="protein sequence ID" value="SFM72803.1"/>
    <property type="molecule type" value="Genomic_DNA"/>
</dbReference>
<keyword evidence="1" id="KW-1133">Transmembrane helix</keyword>
<accession>A0A1I4T885</accession>
<protein>
    <submittedName>
        <fullName evidence="2">Uncharacterized protein</fullName>
    </submittedName>
</protein>
<dbReference type="STRING" id="1720063.SAMN05216217_11351"/>
<keyword evidence="3" id="KW-1185">Reference proteome</keyword>
<proteinExistence type="predicted"/>
<gene>
    <name evidence="2" type="ORF">SAMN05216217_11351</name>
</gene>
<evidence type="ECO:0000256" key="1">
    <source>
        <dbReference type="SAM" id="Phobius"/>
    </source>
</evidence>
<feature type="transmembrane region" description="Helical" evidence="1">
    <location>
        <begin position="39"/>
        <end position="59"/>
    </location>
</feature>
<feature type="transmembrane region" description="Helical" evidence="1">
    <location>
        <begin position="71"/>
        <end position="91"/>
    </location>
</feature>
<keyword evidence="1" id="KW-0812">Transmembrane</keyword>
<keyword evidence="1" id="KW-0472">Membrane</keyword>
<sequence>MSNLLIALLGALMLLSQSRWLWQQRQNREPQARGSLSAGLVALLLVSLALLCAPALHWFGTQAFTEAGQLLGLAASYMALPLLGLAAAQLASDFHWPPQRWSQLILGIMVFFELSRWLDLQQAWLWLVNGIGYAGLLLALLRPRSQDARLRIPAAIALICLPAPLLLGYGNPLLALQQPDMRLLGLLPGLIGAAAMVGLLAEQAHNSDPSVEPPEERDA</sequence>
<evidence type="ECO:0000313" key="2">
    <source>
        <dbReference type="EMBL" id="SFM72803.1"/>
    </source>
</evidence>
<feature type="transmembrane region" description="Helical" evidence="1">
    <location>
        <begin position="153"/>
        <end position="171"/>
    </location>
</feature>
<reference evidence="3" key="1">
    <citation type="submission" date="2016-10" db="EMBL/GenBank/DDBJ databases">
        <authorList>
            <person name="Varghese N."/>
            <person name="Submissions S."/>
        </authorList>
    </citation>
    <scope>NUCLEOTIDE SEQUENCE [LARGE SCALE GENOMIC DNA]</scope>
    <source>
        <strain evidence="3">DSM 24213</strain>
    </source>
</reference>
<feature type="transmembrane region" description="Helical" evidence="1">
    <location>
        <begin position="123"/>
        <end position="141"/>
    </location>
</feature>
<dbReference type="OrthoDB" id="6888497at2"/>